<dbReference type="InterPro" id="IPR019934">
    <property type="entry name" value="CHP03545"/>
</dbReference>
<sequence length="728" mass="79314">MAEKKDPKKNITEKDGKKKAAGKAPVQKKTAKALSAKKLPALLKKAYTQKKIEKKLFDKVYIDDDKKFLASFFKDQKGSVRIPPETLIPAADFKRLKLIAKEVKKQKSGINPVPFAAIVIMCAAICLTVTIFKNIIVKRAITAGMQQVFGAKTDIQNVDVRIFQSSLTVTGLAQANKNEPMKNIFEVGSIKVDFNLTQLLRGKFDAEDISAMDILFGTDRKTSGELPLKTATAKEKKVSKQSGEKSAAKMEAVKESIKSIFADYNPKAIIAGLENNLKSPALAESIKTETEALTVKWKDKPEQIRSDVEKLKADVQTITGTDWSKISNAAELAAALKNTQSAIENAKRLKQTTQEAAADIKADSNTVRRLASSLQDAIKNDRALIQKEVDKITSFSLDKAKSLMSDSMTAIAYDIFGKYYTYVQKGIDVALRLKSQSKASAAGKAKKAVKTKKRMPGTDIYYKKDTVPKFLIEKAAASGKNFKAQVKEISSDPDLRGTPAVFDGTLSLAKQTHKLSGAVDGRTQTKEPLIKADYSGSGYPVAVNTDVISFSGTSQINIKTTADDDGSVFAEGVIDLANLSLGSQPFEPESAYNIYKKALASIKTLKINLKAEYFADGDVNINLATDADKKLLNAMQELFSSELSSIKSQVQKEMTNLLAEKTGGATGALNKYFEIESLMNGQESAMNAINQQLSKKQDEISAQIKKQAGDATKEKAKEAAGNVLKKLF</sequence>
<accession>A0A975ICY5</accession>
<feature type="compositionally biased region" description="Basic and acidic residues" evidence="2">
    <location>
        <begin position="1"/>
        <end position="18"/>
    </location>
</feature>
<dbReference type="Proteomes" id="UP000671995">
    <property type="component" value="Chromosome"/>
</dbReference>
<feature type="coiled-coil region" evidence="1">
    <location>
        <begin position="679"/>
        <end position="706"/>
    </location>
</feature>
<dbReference type="EMBL" id="CP054257">
    <property type="protein sequence ID" value="QTQ12193.1"/>
    <property type="molecule type" value="Genomic_DNA"/>
</dbReference>
<organism evidence="4 5">
    <name type="scientific">Treponema parvum</name>
    <dbReference type="NCBI Taxonomy" id="138851"/>
    <lineage>
        <taxon>Bacteria</taxon>
        <taxon>Pseudomonadati</taxon>
        <taxon>Spirochaetota</taxon>
        <taxon>Spirochaetia</taxon>
        <taxon>Spirochaetales</taxon>
        <taxon>Treponemataceae</taxon>
        <taxon>Treponema</taxon>
    </lineage>
</organism>
<evidence type="ECO:0000256" key="3">
    <source>
        <dbReference type="SAM" id="Phobius"/>
    </source>
</evidence>
<reference evidence="4" key="2">
    <citation type="journal article" date="2021" name="Microbiol. Resour. Announc.">
        <title>Complete Genome Sequences of Three Human Oral Treponema parvum Isolates.</title>
        <authorList>
            <person name="Zeng H."/>
            <person name="Watt R.M."/>
        </authorList>
    </citation>
    <scope>NUCLEOTIDE SEQUENCE</scope>
    <source>
        <strain evidence="4">ATCC 700773</strain>
    </source>
</reference>
<protein>
    <submittedName>
        <fullName evidence="4">TIGR03545 family protein</fullName>
    </submittedName>
</protein>
<feature type="region of interest" description="Disordered" evidence="2">
    <location>
        <begin position="1"/>
        <end position="32"/>
    </location>
</feature>
<feature type="coiled-coil region" evidence="1">
    <location>
        <begin position="329"/>
        <end position="363"/>
    </location>
</feature>
<feature type="compositionally biased region" description="Low complexity" evidence="2">
    <location>
        <begin position="22"/>
        <end position="32"/>
    </location>
</feature>
<keyword evidence="3" id="KW-1133">Transmembrane helix</keyword>
<dbReference type="AlphaFoldDB" id="A0A975ICY5"/>
<evidence type="ECO:0000256" key="2">
    <source>
        <dbReference type="SAM" id="MobiDB-lite"/>
    </source>
</evidence>
<evidence type="ECO:0000256" key="1">
    <source>
        <dbReference type="SAM" id="Coils"/>
    </source>
</evidence>
<feature type="transmembrane region" description="Helical" evidence="3">
    <location>
        <begin position="113"/>
        <end position="132"/>
    </location>
</feature>
<dbReference type="NCBIfam" id="TIGR03545">
    <property type="entry name" value="TIGR03545 family protein"/>
    <property type="match status" value="1"/>
</dbReference>
<evidence type="ECO:0000313" key="5">
    <source>
        <dbReference type="Proteomes" id="UP000671995"/>
    </source>
</evidence>
<reference evidence="4" key="1">
    <citation type="submission" date="2020-05" db="EMBL/GenBank/DDBJ databases">
        <authorList>
            <person name="Zeng H."/>
            <person name="Chan Y.K."/>
            <person name="Watt R.M."/>
        </authorList>
    </citation>
    <scope>NUCLEOTIDE SEQUENCE</scope>
    <source>
        <strain evidence="4">ATCC 700773</strain>
    </source>
</reference>
<proteinExistence type="predicted"/>
<keyword evidence="3" id="KW-0812">Transmembrane</keyword>
<evidence type="ECO:0000313" key="4">
    <source>
        <dbReference type="EMBL" id="QTQ12193.1"/>
    </source>
</evidence>
<dbReference type="RefSeq" id="WP_210116907.1">
    <property type="nucleotide sequence ID" value="NZ_CP054257.1"/>
</dbReference>
<keyword evidence="3" id="KW-0472">Membrane</keyword>
<name>A0A975ICY5_9SPIR</name>
<keyword evidence="1" id="KW-0175">Coiled coil</keyword>
<gene>
    <name evidence="4" type="ORF">HRI96_08280</name>
</gene>